<protein>
    <submittedName>
        <fullName evidence="1">Uncharacterized protein</fullName>
    </submittedName>
</protein>
<accession>A0A0F9D2V4</accession>
<comment type="caution">
    <text evidence="1">The sequence shown here is derived from an EMBL/GenBank/DDBJ whole genome shotgun (WGS) entry which is preliminary data.</text>
</comment>
<gene>
    <name evidence="1" type="ORF">LCGC14_2596080</name>
</gene>
<sequence length="150" mass="17091">MGIISTELRYRVSQVKSQQIIQIADIYKAHEKSEEDIKTIKTPGQFEGDMHPSHAVYASTQNLVSYLAENLSVLPELEEYHKIAGDAEDEYMPGYPPMSPLTKSYFTHWAFFDLRFGKDRETIGTCLLDIGSEIGINEGYIELIRLLQES</sequence>
<evidence type="ECO:0000313" key="1">
    <source>
        <dbReference type="EMBL" id="KKL06433.1"/>
    </source>
</evidence>
<name>A0A0F9D2V4_9ZZZZ</name>
<proteinExistence type="predicted"/>
<dbReference type="EMBL" id="LAZR01043707">
    <property type="protein sequence ID" value="KKL06433.1"/>
    <property type="molecule type" value="Genomic_DNA"/>
</dbReference>
<reference evidence="1" key="1">
    <citation type="journal article" date="2015" name="Nature">
        <title>Complex archaea that bridge the gap between prokaryotes and eukaryotes.</title>
        <authorList>
            <person name="Spang A."/>
            <person name="Saw J.H."/>
            <person name="Jorgensen S.L."/>
            <person name="Zaremba-Niedzwiedzka K."/>
            <person name="Martijn J."/>
            <person name="Lind A.E."/>
            <person name="van Eijk R."/>
            <person name="Schleper C."/>
            <person name="Guy L."/>
            <person name="Ettema T.J."/>
        </authorList>
    </citation>
    <scope>NUCLEOTIDE SEQUENCE</scope>
</reference>
<organism evidence="1">
    <name type="scientific">marine sediment metagenome</name>
    <dbReference type="NCBI Taxonomy" id="412755"/>
    <lineage>
        <taxon>unclassified sequences</taxon>
        <taxon>metagenomes</taxon>
        <taxon>ecological metagenomes</taxon>
    </lineage>
</organism>
<dbReference type="AlphaFoldDB" id="A0A0F9D2V4"/>